<name>A0A060RBN4_9BACT</name>
<proteinExistence type="predicted"/>
<reference evidence="1 2" key="1">
    <citation type="journal article" date="2015" name="Genome Announc.">
        <title>Complete Genome Sequence of the Novel Leech Symbiont Mucinivorans hirudinis M3T.</title>
        <authorList>
            <person name="Nelson M.C."/>
            <person name="Bomar L."/>
            <person name="Graf J."/>
        </authorList>
    </citation>
    <scope>NUCLEOTIDE SEQUENCE [LARGE SCALE GENOMIC DNA]</scope>
    <source>
        <strain evidence="2">M3</strain>
    </source>
</reference>
<dbReference type="Proteomes" id="UP000027616">
    <property type="component" value="Chromosome I"/>
</dbReference>
<keyword evidence="2" id="KW-1185">Reference proteome</keyword>
<dbReference type="AlphaFoldDB" id="A0A060RBN4"/>
<accession>A0A060RBN4</accession>
<dbReference type="EMBL" id="HG934468">
    <property type="protein sequence ID" value="CDN33002.1"/>
    <property type="molecule type" value="Genomic_DNA"/>
</dbReference>
<dbReference type="HOGENOM" id="CLU_2991816_0_0_10"/>
<gene>
    <name evidence="1" type="ORF">BN938_2937</name>
</gene>
<sequence>MQGNAVCKNLLKTSLANTFTEMDKITWIKRKLMLEKMATTKVLKVWIHNPRLSPTST</sequence>
<evidence type="ECO:0000313" key="2">
    <source>
        <dbReference type="Proteomes" id="UP000027616"/>
    </source>
</evidence>
<evidence type="ECO:0000313" key="1">
    <source>
        <dbReference type="EMBL" id="CDN33002.1"/>
    </source>
</evidence>
<dbReference type="KEGG" id="rbc:BN938_2937"/>
<organism evidence="1 2">
    <name type="scientific">Mucinivorans hirudinis</name>
    <dbReference type="NCBI Taxonomy" id="1433126"/>
    <lineage>
        <taxon>Bacteria</taxon>
        <taxon>Pseudomonadati</taxon>
        <taxon>Bacteroidota</taxon>
        <taxon>Bacteroidia</taxon>
        <taxon>Bacteroidales</taxon>
        <taxon>Rikenellaceae</taxon>
        <taxon>Mucinivorans</taxon>
    </lineage>
</organism>
<protein>
    <submittedName>
        <fullName evidence="1">Uncharacterized protein</fullName>
    </submittedName>
</protein>